<dbReference type="GO" id="GO:0005886">
    <property type="term" value="C:plasma membrane"/>
    <property type="evidence" value="ECO:0007669"/>
    <property type="project" value="UniProtKB-SubCell"/>
</dbReference>
<feature type="domain" description="Anti-sigma K factor RskA C-terminal" evidence="11">
    <location>
        <begin position="100"/>
        <end position="243"/>
    </location>
</feature>
<keyword evidence="4 10" id="KW-0812">Transmembrane</keyword>
<dbReference type="InterPro" id="IPR018764">
    <property type="entry name" value="RskA_C"/>
</dbReference>
<dbReference type="AlphaFoldDB" id="D1C4M2"/>
<reference evidence="14" key="1">
    <citation type="submission" date="2009-11" db="EMBL/GenBank/DDBJ databases">
        <title>The complete chromosome 1 of Sphaerobacter thermophilus DSM 20745.</title>
        <authorList>
            <person name="Lucas S."/>
            <person name="Copeland A."/>
            <person name="Lapidus A."/>
            <person name="Glavina del Rio T."/>
            <person name="Dalin E."/>
            <person name="Tice H."/>
            <person name="Bruce D."/>
            <person name="Goodwin L."/>
            <person name="Pitluck S."/>
            <person name="Kyrpides N."/>
            <person name="Mavromatis K."/>
            <person name="Ivanova N."/>
            <person name="Mikhailova N."/>
            <person name="LaButti K.M."/>
            <person name="Clum A."/>
            <person name="Sun H.I."/>
            <person name="Brettin T."/>
            <person name="Detter J.C."/>
            <person name="Han C."/>
            <person name="Larimer F."/>
            <person name="Land M."/>
            <person name="Hauser L."/>
            <person name="Markowitz V."/>
            <person name="Cheng J.F."/>
            <person name="Hugenholtz P."/>
            <person name="Woyke T."/>
            <person name="Wu D."/>
            <person name="Steenblock K."/>
            <person name="Schneider S."/>
            <person name="Pukall R."/>
            <person name="Goeker M."/>
            <person name="Klenk H.P."/>
            <person name="Eisen J.A."/>
        </authorList>
    </citation>
    <scope>NUCLEOTIDE SEQUENCE [LARGE SCALE GENOMIC DNA]</scope>
    <source>
        <strain evidence="14">ATCC 49802 / DSM 20745 / S 6022</strain>
    </source>
</reference>
<name>D1C4M2_SPHTD</name>
<dbReference type="InterPro" id="IPR027383">
    <property type="entry name" value="Znf_put"/>
</dbReference>
<dbReference type="InParanoid" id="D1C4M2"/>
<keyword evidence="5 10" id="KW-1133">Transmembrane helix</keyword>
<dbReference type="InterPro" id="IPR051474">
    <property type="entry name" value="Anti-sigma-K/W_factor"/>
</dbReference>
<organism evidence="13 14">
    <name type="scientific">Sphaerobacter thermophilus (strain ATCC 49802 / DSM 20745 / KCCM 41009 / NCIMB 13125 / S 6022)</name>
    <dbReference type="NCBI Taxonomy" id="479434"/>
    <lineage>
        <taxon>Bacteria</taxon>
        <taxon>Pseudomonadati</taxon>
        <taxon>Thermomicrobiota</taxon>
        <taxon>Thermomicrobia</taxon>
        <taxon>Sphaerobacterales</taxon>
        <taxon>Sphaerobacterineae</taxon>
        <taxon>Sphaerobacteraceae</taxon>
        <taxon>Sphaerobacter</taxon>
    </lineage>
</organism>
<evidence type="ECO:0000313" key="13">
    <source>
        <dbReference type="EMBL" id="ACZ39189.1"/>
    </source>
</evidence>
<feature type="transmembrane region" description="Helical" evidence="10">
    <location>
        <begin position="100"/>
        <end position="119"/>
    </location>
</feature>
<evidence type="ECO:0000256" key="1">
    <source>
        <dbReference type="ARBA" id="ARBA00004167"/>
    </source>
</evidence>
<evidence type="ECO:0000256" key="2">
    <source>
        <dbReference type="ARBA" id="ARBA00004236"/>
    </source>
</evidence>
<keyword evidence="14" id="KW-1185">Reference proteome</keyword>
<dbReference type="HOGENOM" id="CLU_075802_3_1_0"/>
<dbReference type="Pfam" id="PF10099">
    <property type="entry name" value="RskA_C"/>
    <property type="match status" value="1"/>
</dbReference>
<dbReference type="GO" id="GO:0006417">
    <property type="term" value="P:regulation of translation"/>
    <property type="evidence" value="ECO:0007669"/>
    <property type="project" value="TreeGrafter"/>
</dbReference>
<keyword evidence="3" id="KW-1003">Cell membrane</keyword>
<evidence type="ECO:0000313" key="14">
    <source>
        <dbReference type="Proteomes" id="UP000002027"/>
    </source>
</evidence>
<evidence type="ECO:0000256" key="7">
    <source>
        <dbReference type="ARBA" id="ARBA00029829"/>
    </source>
</evidence>
<proteinExistence type="predicted"/>
<evidence type="ECO:0000256" key="4">
    <source>
        <dbReference type="ARBA" id="ARBA00022692"/>
    </source>
</evidence>
<evidence type="ECO:0000256" key="8">
    <source>
        <dbReference type="ARBA" id="ARBA00030803"/>
    </source>
</evidence>
<dbReference type="PANTHER" id="PTHR37461:SF1">
    <property type="entry name" value="ANTI-SIGMA-K FACTOR RSKA"/>
    <property type="match status" value="1"/>
</dbReference>
<gene>
    <name evidence="13" type="ordered locus">Sthe_1755</name>
</gene>
<evidence type="ECO:0000256" key="5">
    <source>
        <dbReference type="ARBA" id="ARBA00022989"/>
    </source>
</evidence>
<dbReference type="InterPro" id="IPR041916">
    <property type="entry name" value="Anti_sigma_zinc_sf"/>
</dbReference>
<protein>
    <recommendedName>
        <fullName evidence="8">Regulator of SigK</fullName>
    </recommendedName>
    <alternativeName>
        <fullName evidence="7">Sigma-K anti-sigma factor RskA</fullName>
    </alternativeName>
</protein>
<dbReference type="STRING" id="479434.Sthe_1755"/>
<dbReference type="Gene3D" id="1.10.10.1320">
    <property type="entry name" value="Anti-sigma factor, zinc-finger domain"/>
    <property type="match status" value="1"/>
</dbReference>
<dbReference type="GO" id="GO:0016989">
    <property type="term" value="F:sigma factor antagonist activity"/>
    <property type="evidence" value="ECO:0007669"/>
    <property type="project" value="TreeGrafter"/>
</dbReference>
<comment type="subcellular location">
    <subcellularLocation>
        <location evidence="2">Cell membrane</location>
    </subcellularLocation>
    <subcellularLocation>
        <location evidence="1">Membrane</location>
        <topology evidence="1">Single-pass membrane protein</topology>
    </subcellularLocation>
</comment>
<evidence type="ECO:0000256" key="10">
    <source>
        <dbReference type="SAM" id="Phobius"/>
    </source>
</evidence>
<accession>D1C4M2</accession>
<dbReference type="eggNOG" id="COG5343">
    <property type="taxonomic scope" value="Bacteria"/>
</dbReference>
<sequence>MDRRDARDPDNPERVAECEPIRLLLPLAALDALDPGEAEAVERHLSTCRRCRHEQADYARTVDWLALSVPDRSPPPCLRRRVLGALRPTPWPLAAPARRWLAAAVLLILVLTGSNLVLWQRLADARDAAEPPRSARARSGPLTWYDLVASTPGASAQGTLCAVPDGRLAWLIVQGLPPLAPGQVYQLWFARGDRWVSGGTFTVDQRGRGFLTIWPDQPLGSYETLRVTVEPADGSPHPTSQPILAGRLA</sequence>
<evidence type="ECO:0000256" key="3">
    <source>
        <dbReference type="ARBA" id="ARBA00022475"/>
    </source>
</evidence>
<feature type="region of interest" description="Disordered" evidence="9">
    <location>
        <begin position="230"/>
        <end position="249"/>
    </location>
</feature>
<dbReference type="KEGG" id="sti:Sthe_1755"/>
<dbReference type="RefSeq" id="WP_012872235.1">
    <property type="nucleotide sequence ID" value="NC_013523.1"/>
</dbReference>
<reference evidence="13 14" key="2">
    <citation type="journal article" date="2010" name="Stand. Genomic Sci.">
        <title>Complete genome sequence of Desulfohalobium retbaense type strain (HR(100)).</title>
        <authorList>
            <person name="Spring S."/>
            <person name="Nolan M."/>
            <person name="Lapidus A."/>
            <person name="Glavina Del Rio T."/>
            <person name="Copeland A."/>
            <person name="Tice H."/>
            <person name="Cheng J.F."/>
            <person name="Lucas S."/>
            <person name="Land M."/>
            <person name="Chen F."/>
            <person name="Bruce D."/>
            <person name="Goodwin L."/>
            <person name="Pitluck S."/>
            <person name="Ivanova N."/>
            <person name="Mavromatis K."/>
            <person name="Mikhailova N."/>
            <person name="Pati A."/>
            <person name="Chen A."/>
            <person name="Palaniappan K."/>
            <person name="Hauser L."/>
            <person name="Chang Y.J."/>
            <person name="Jeffries C.D."/>
            <person name="Munk C."/>
            <person name="Kiss H."/>
            <person name="Chain P."/>
            <person name="Han C."/>
            <person name="Brettin T."/>
            <person name="Detter J.C."/>
            <person name="Schuler E."/>
            <person name="Goker M."/>
            <person name="Rohde M."/>
            <person name="Bristow J."/>
            <person name="Eisen J.A."/>
            <person name="Markowitz V."/>
            <person name="Hugenholtz P."/>
            <person name="Kyrpides N.C."/>
            <person name="Klenk H.P."/>
        </authorList>
    </citation>
    <scope>NUCLEOTIDE SEQUENCE [LARGE SCALE GENOMIC DNA]</scope>
    <source>
        <strain evidence="14">ATCC 49802 / DSM 20745 / S 6022</strain>
    </source>
</reference>
<dbReference type="PANTHER" id="PTHR37461">
    <property type="entry name" value="ANTI-SIGMA-K FACTOR RSKA"/>
    <property type="match status" value="1"/>
</dbReference>
<evidence type="ECO:0000256" key="6">
    <source>
        <dbReference type="ARBA" id="ARBA00023136"/>
    </source>
</evidence>
<dbReference type="Pfam" id="PF13490">
    <property type="entry name" value="zf-HC2"/>
    <property type="match status" value="1"/>
</dbReference>
<evidence type="ECO:0000256" key="9">
    <source>
        <dbReference type="SAM" id="MobiDB-lite"/>
    </source>
</evidence>
<evidence type="ECO:0000259" key="12">
    <source>
        <dbReference type="Pfam" id="PF13490"/>
    </source>
</evidence>
<keyword evidence="6 10" id="KW-0472">Membrane</keyword>
<feature type="domain" description="Putative zinc-finger" evidence="12">
    <location>
        <begin position="18"/>
        <end position="52"/>
    </location>
</feature>
<dbReference type="Proteomes" id="UP000002027">
    <property type="component" value="Chromosome 1"/>
</dbReference>
<dbReference type="OrthoDB" id="150293at2"/>
<evidence type="ECO:0000259" key="11">
    <source>
        <dbReference type="Pfam" id="PF10099"/>
    </source>
</evidence>
<dbReference type="EMBL" id="CP001823">
    <property type="protein sequence ID" value="ACZ39189.1"/>
    <property type="molecule type" value="Genomic_DNA"/>
</dbReference>